<evidence type="ECO:0000313" key="2">
    <source>
        <dbReference type="EMBL" id="WRP16298.1"/>
    </source>
</evidence>
<protein>
    <submittedName>
        <fullName evidence="2">Uncharacterized protein</fullName>
    </submittedName>
</protein>
<dbReference type="RefSeq" id="WP_324715570.1">
    <property type="nucleotide sequence ID" value="NZ_CP141615.1"/>
</dbReference>
<reference evidence="2 3" key="1">
    <citation type="journal article" date="2024" name="Front. Microbiol.">
        <title>Novel thermophilic genera Geochorda gen. nov. and Carboxydochorda gen. nov. from the deep terrestrial subsurface reveal the ecophysiological diversity in the class Limnochordia.</title>
        <authorList>
            <person name="Karnachuk O.V."/>
            <person name="Lukina A.P."/>
            <person name="Avakyan M.R."/>
            <person name="Kadnikov V.V."/>
            <person name="Begmatov S."/>
            <person name="Beletsky A.V."/>
            <person name="Vlasova K.G."/>
            <person name="Novikov A.A."/>
            <person name="Shcherbakova V.A."/>
            <person name="Mardanov A.V."/>
            <person name="Ravin N.V."/>
        </authorList>
    </citation>
    <scope>NUCLEOTIDE SEQUENCE [LARGE SCALE GENOMIC DNA]</scope>
    <source>
        <strain evidence="2 3">L945</strain>
    </source>
</reference>
<gene>
    <name evidence="2" type="ORF">U7230_09305</name>
</gene>
<proteinExistence type="predicted"/>
<sequence>MLQRIQARARLHLPEWSLVLVGLGFLTVLAELLVTRHTDGPQIMAVVAALIGLLLAGAAFLLHGRAAVWAAVLLALLAISGPIGVAEHAQRRGFPPGFPSEGRFEQPEGFQRRSIPVARAQGLPAPSFRRREMPPPFAPLALSGLALFGAVATLARVPGDSTGGGPAGSKRS</sequence>
<accession>A0ABZ1BUG9</accession>
<feature type="transmembrane region" description="Helical" evidence="1">
    <location>
        <begin position="43"/>
        <end position="62"/>
    </location>
</feature>
<evidence type="ECO:0000256" key="1">
    <source>
        <dbReference type="SAM" id="Phobius"/>
    </source>
</evidence>
<organism evidence="2 3">
    <name type="scientific">Carboxydichorda subterranea</name>
    <dbReference type="NCBI Taxonomy" id="3109565"/>
    <lineage>
        <taxon>Bacteria</taxon>
        <taxon>Bacillati</taxon>
        <taxon>Bacillota</taxon>
        <taxon>Limnochordia</taxon>
        <taxon>Limnochordales</taxon>
        <taxon>Geochordaceae</taxon>
        <taxon>Carboxydichorda</taxon>
    </lineage>
</organism>
<feature type="transmembrane region" description="Helical" evidence="1">
    <location>
        <begin position="68"/>
        <end position="86"/>
    </location>
</feature>
<name>A0ABZ1BUG9_9FIRM</name>
<keyword evidence="1" id="KW-1133">Transmembrane helix</keyword>
<evidence type="ECO:0000313" key="3">
    <source>
        <dbReference type="Proteomes" id="UP001332192"/>
    </source>
</evidence>
<keyword evidence="3" id="KW-1185">Reference proteome</keyword>
<feature type="transmembrane region" description="Helical" evidence="1">
    <location>
        <begin position="16"/>
        <end position="34"/>
    </location>
</feature>
<dbReference type="EMBL" id="CP141615">
    <property type="protein sequence ID" value="WRP16298.1"/>
    <property type="molecule type" value="Genomic_DNA"/>
</dbReference>
<keyword evidence="1" id="KW-0472">Membrane</keyword>
<keyword evidence="1" id="KW-0812">Transmembrane</keyword>
<dbReference type="Proteomes" id="UP001332192">
    <property type="component" value="Chromosome"/>
</dbReference>